<dbReference type="AlphaFoldDB" id="A0A1L7RDA7"/>
<feature type="transmembrane region" description="Helical" evidence="2">
    <location>
        <begin position="290"/>
        <end position="309"/>
    </location>
</feature>
<accession>A0A1L7RDA7</accession>
<sequence>MAQDKSSPATASSGRAVPTPSTPDPDPDGVRQAPRSRRGDYLLTAAVGVVLPPLTLALAGATAQASTAGQLLRMIVLGLLTLLLSALAQWLFAVRSSLGGLVGGVVALVAQAVILLSPEHATAAPFEWARSLIPTGAVLIVAGLLLGGSWGMRRARRAGRAEARLSVRLSASDRKLGVTPAAPPSRRRDHVVSFPLTAVAVGAGLALLAVGYAPLVSPGASLGGALLEPALALVLLALGAALTGRSTLGARVTGALLALFSLPAMLAQVWPRLPGAGLLARLLPHDPTGISLLLAGTVLVTVGWGAHLARRRGRAGELAELHSRETPTHA</sequence>
<keyword evidence="2" id="KW-0472">Membrane</keyword>
<dbReference type="RefSeq" id="WP_244671659.1">
    <property type="nucleotide sequence ID" value="NZ_LK995526.1"/>
</dbReference>
<feature type="transmembrane region" description="Helical" evidence="2">
    <location>
        <begin position="248"/>
        <end position="270"/>
    </location>
</feature>
<evidence type="ECO:0000256" key="1">
    <source>
        <dbReference type="SAM" id="MobiDB-lite"/>
    </source>
</evidence>
<reference evidence="3" key="1">
    <citation type="submission" date="2014-07" db="EMBL/GenBank/DDBJ databases">
        <authorList>
            <person name="Zhang J.E."/>
            <person name="Yang H."/>
            <person name="Guo J."/>
            <person name="Deng Z."/>
            <person name="Luo H."/>
            <person name="Luo M."/>
            <person name="Zhao B."/>
        </authorList>
    </citation>
    <scope>NUCLEOTIDE SEQUENCE</scope>
    <source>
        <strain evidence="3">AM4</strain>
    </source>
</reference>
<dbReference type="EMBL" id="LK995526">
    <property type="protein sequence ID" value="CED91931.1"/>
    <property type="molecule type" value="Genomic_DNA"/>
</dbReference>
<feature type="transmembrane region" description="Helical" evidence="2">
    <location>
        <begin position="219"/>
        <end position="241"/>
    </location>
</feature>
<feature type="transmembrane region" description="Helical" evidence="2">
    <location>
        <begin position="71"/>
        <end position="91"/>
    </location>
</feature>
<feature type="transmembrane region" description="Helical" evidence="2">
    <location>
        <begin position="128"/>
        <end position="147"/>
    </location>
</feature>
<feature type="region of interest" description="Disordered" evidence="1">
    <location>
        <begin position="1"/>
        <end position="34"/>
    </location>
</feature>
<gene>
    <name evidence="3" type="ORF">AAM4_2099</name>
</gene>
<feature type="transmembrane region" description="Helical" evidence="2">
    <location>
        <begin position="191"/>
        <end position="213"/>
    </location>
</feature>
<protein>
    <submittedName>
        <fullName evidence="3">Uncharacterized protein</fullName>
    </submittedName>
</protein>
<feature type="transmembrane region" description="Helical" evidence="2">
    <location>
        <begin position="98"/>
        <end position="116"/>
    </location>
</feature>
<feature type="transmembrane region" description="Helical" evidence="2">
    <location>
        <begin position="41"/>
        <end position="65"/>
    </location>
</feature>
<name>A0A1L7RDA7_9ACTO</name>
<keyword evidence="2" id="KW-0812">Transmembrane</keyword>
<evidence type="ECO:0000256" key="2">
    <source>
        <dbReference type="SAM" id="Phobius"/>
    </source>
</evidence>
<organism evidence="3">
    <name type="scientific">Actinomyces succiniciruminis</name>
    <dbReference type="NCBI Taxonomy" id="1522002"/>
    <lineage>
        <taxon>Bacteria</taxon>
        <taxon>Bacillati</taxon>
        <taxon>Actinomycetota</taxon>
        <taxon>Actinomycetes</taxon>
        <taxon>Actinomycetales</taxon>
        <taxon>Actinomycetaceae</taxon>
        <taxon>Actinomyces</taxon>
    </lineage>
</organism>
<keyword evidence="2" id="KW-1133">Transmembrane helix</keyword>
<feature type="compositionally biased region" description="Polar residues" evidence="1">
    <location>
        <begin position="1"/>
        <end position="13"/>
    </location>
</feature>
<proteinExistence type="predicted"/>
<evidence type="ECO:0000313" key="3">
    <source>
        <dbReference type="EMBL" id="CED91931.1"/>
    </source>
</evidence>